<dbReference type="AlphaFoldDB" id="G7E0R0"/>
<comment type="caution">
    <text evidence="1">The sequence shown here is derived from an EMBL/GenBank/DDBJ whole genome shotgun (WGS) entry which is preliminary data.</text>
</comment>
<protein>
    <submittedName>
        <fullName evidence="1">Uncharacterized protein</fullName>
    </submittedName>
</protein>
<gene>
    <name evidence="1" type="primary">Mo03087</name>
    <name evidence="1" type="ORF">E5Q_03087</name>
</gene>
<evidence type="ECO:0000313" key="2">
    <source>
        <dbReference type="Proteomes" id="UP000009131"/>
    </source>
</evidence>
<reference evidence="1 2" key="2">
    <citation type="journal article" date="2012" name="Open Biol.">
        <title>Characteristics of nucleosomes and linker DNA regions on the genome of the basidiomycete Mixia osmundae revealed by mono- and dinucleosome mapping.</title>
        <authorList>
            <person name="Nishida H."/>
            <person name="Kondo S."/>
            <person name="Matsumoto T."/>
            <person name="Suzuki Y."/>
            <person name="Yoshikawa H."/>
            <person name="Taylor T.D."/>
            <person name="Sugiyama J."/>
        </authorList>
    </citation>
    <scope>NUCLEOTIDE SEQUENCE [LARGE SCALE GENOMIC DNA]</scope>
    <source>
        <strain evidence="2">CBS 9802 / IAM 14324 / JCM 22182 / KY 12970</strain>
    </source>
</reference>
<proteinExistence type="predicted"/>
<dbReference type="HOGENOM" id="CLU_1801066_0_0_1"/>
<keyword evidence="2" id="KW-1185">Reference proteome</keyword>
<sequence>SLGSDITKSSLVKRGPLVTSHCTISCSMQQAAPLSVDMTINWHGGIGVYDTANVDGLGTVIANYNTRDPLVHSSHWLLHSSTYDVVLDLFYRLSNSHVEASFDLGGTSTSTGGTHFATACSLACSNNKDGSNKVPIAVYDPKTI</sequence>
<organism evidence="1 2">
    <name type="scientific">Mixia osmundae (strain CBS 9802 / IAM 14324 / JCM 22182 / KY 12970)</name>
    <dbReference type="NCBI Taxonomy" id="764103"/>
    <lineage>
        <taxon>Eukaryota</taxon>
        <taxon>Fungi</taxon>
        <taxon>Dikarya</taxon>
        <taxon>Basidiomycota</taxon>
        <taxon>Pucciniomycotina</taxon>
        <taxon>Mixiomycetes</taxon>
        <taxon>Mixiales</taxon>
        <taxon>Mixiaceae</taxon>
        <taxon>Mixia</taxon>
    </lineage>
</organism>
<name>G7E0R0_MIXOS</name>
<evidence type="ECO:0000313" key="1">
    <source>
        <dbReference type="EMBL" id="GAA96420.1"/>
    </source>
</evidence>
<dbReference type="InParanoid" id="G7E0R0"/>
<dbReference type="EMBL" id="BABT02000090">
    <property type="protein sequence ID" value="GAA96420.1"/>
    <property type="molecule type" value="Genomic_DNA"/>
</dbReference>
<dbReference type="Proteomes" id="UP000009131">
    <property type="component" value="Unassembled WGS sequence"/>
</dbReference>
<reference evidence="1 2" key="1">
    <citation type="journal article" date="2011" name="J. Gen. Appl. Microbiol.">
        <title>Draft genome sequencing of the enigmatic basidiomycete Mixia osmundae.</title>
        <authorList>
            <person name="Nishida H."/>
            <person name="Nagatsuka Y."/>
            <person name="Sugiyama J."/>
        </authorList>
    </citation>
    <scope>NUCLEOTIDE SEQUENCE [LARGE SCALE GENOMIC DNA]</scope>
    <source>
        <strain evidence="2">CBS 9802 / IAM 14324 / JCM 22182 / KY 12970</strain>
    </source>
</reference>
<accession>G7E0R0</accession>
<feature type="non-terminal residue" evidence="1">
    <location>
        <position position="1"/>
    </location>
</feature>